<evidence type="ECO:0000256" key="2">
    <source>
        <dbReference type="ARBA" id="ARBA00023002"/>
    </source>
</evidence>
<dbReference type="Gene3D" id="3.40.50.720">
    <property type="entry name" value="NAD(P)-binding Rossmann-like Domain"/>
    <property type="match status" value="1"/>
</dbReference>
<dbReference type="RefSeq" id="WP_007699202.1">
    <property type="nucleotide sequence ID" value="NZ_AOIQ01000009.1"/>
</dbReference>
<protein>
    <submittedName>
        <fullName evidence="3">Short-chain dehydrogenase/reductase SDR</fullName>
    </submittedName>
</protein>
<dbReference type="OrthoDB" id="35501at2157"/>
<dbReference type="EMBL" id="AOIQ01000009">
    <property type="protein sequence ID" value="ELZ12306.1"/>
    <property type="molecule type" value="Genomic_DNA"/>
</dbReference>
<dbReference type="InterPro" id="IPR036291">
    <property type="entry name" value="NAD(P)-bd_dom_sf"/>
</dbReference>
<evidence type="ECO:0000313" key="4">
    <source>
        <dbReference type="Proteomes" id="UP000011560"/>
    </source>
</evidence>
<keyword evidence="2" id="KW-0560">Oxidoreductase</keyword>
<reference evidence="3 4" key="1">
    <citation type="journal article" date="2014" name="PLoS Genet.">
        <title>Phylogenetically driven sequencing of extremely halophilic archaea reveals strategies for static and dynamic osmo-response.</title>
        <authorList>
            <person name="Becker E.A."/>
            <person name="Seitzer P.M."/>
            <person name="Tritt A."/>
            <person name="Larsen D."/>
            <person name="Krusor M."/>
            <person name="Yao A.I."/>
            <person name="Wu D."/>
            <person name="Madern D."/>
            <person name="Eisen J.A."/>
            <person name="Darling A.E."/>
            <person name="Facciotti M.T."/>
        </authorList>
    </citation>
    <scope>NUCLEOTIDE SEQUENCE [LARGE SCALE GENOMIC DNA]</scope>
    <source>
        <strain evidence="3 4">JCM 14624</strain>
    </source>
</reference>
<sequence>MNLNLDGDAALVTASSAGLGRASARALASEGADVAICGRDESRLNDAANELERVGDGDVLAITADITDPDDVERLVDATVDAFGGLDHLVTSAGGPPGTTFLETTERQWYQAYDQLVMSAVWTIECAHPHLVDAETGSIVCITSRTVTEAVDGLLLSNAVRRGVSGLVQTLSREFAPAVRVNAVMPGLIETDRVAELIDSGVERGEYTDYDDGLAEMAAGVPLGRIGEPDELGDIVAFLSSERASYVNGAELPIDGGTIRG</sequence>
<accession>M0BN28</accession>
<name>M0BN28_9EURY</name>
<dbReference type="FunFam" id="3.40.50.720:FF:000084">
    <property type="entry name" value="Short-chain dehydrogenase reductase"/>
    <property type="match status" value="1"/>
</dbReference>
<dbReference type="InterPro" id="IPR002347">
    <property type="entry name" value="SDR_fam"/>
</dbReference>
<dbReference type="Proteomes" id="UP000011560">
    <property type="component" value="Unassembled WGS sequence"/>
</dbReference>
<comment type="caution">
    <text evidence="3">The sequence shown here is derived from an EMBL/GenBank/DDBJ whole genome shotgun (WGS) entry which is preliminary data.</text>
</comment>
<dbReference type="STRING" id="1227490.C479_05843"/>
<dbReference type="PANTHER" id="PTHR43639">
    <property type="entry name" value="OXIDOREDUCTASE, SHORT-CHAIN DEHYDROGENASE/REDUCTASE FAMILY (AFU_ORTHOLOGUE AFUA_5G02870)"/>
    <property type="match status" value="1"/>
</dbReference>
<dbReference type="AlphaFoldDB" id="M0BN28"/>
<evidence type="ECO:0000256" key="1">
    <source>
        <dbReference type="ARBA" id="ARBA00006484"/>
    </source>
</evidence>
<dbReference type="GO" id="GO:0016491">
    <property type="term" value="F:oxidoreductase activity"/>
    <property type="evidence" value="ECO:0007669"/>
    <property type="project" value="UniProtKB-KW"/>
</dbReference>
<dbReference type="Pfam" id="PF13561">
    <property type="entry name" value="adh_short_C2"/>
    <property type="match status" value="1"/>
</dbReference>
<dbReference type="PANTHER" id="PTHR43639:SF1">
    <property type="entry name" value="SHORT-CHAIN DEHYDROGENASE_REDUCTASE FAMILY PROTEIN"/>
    <property type="match status" value="1"/>
</dbReference>
<dbReference type="PATRIC" id="fig|1227490.4.peg.1182"/>
<comment type="similarity">
    <text evidence="1">Belongs to the short-chain dehydrogenases/reductases (SDR) family.</text>
</comment>
<organism evidence="3 4">
    <name type="scientific">Halovivax asiaticus JCM 14624</name>
    <dbReference type="NCBI Taxonomy" id="1227490"/>
    <lineage>
        <taxon>Archaea</taxon>
        <taxon>Methanobacteriati</taxon>
        <taxon>Methanobacteriota</taxon>
        <taxon>Stenosarchaea group</taxon>
        <taxon>Halobacteria</taxon>
        <taxon>Halobacteriales</taxon>
        <taxon>Natrialbaceae</taxon>
        <taxon>Halovivax</taxon>
    </lineage>
</organism>
<keyword evidence="4" id="KW-1185">Reference proteome</keyword>
<dbReference type="PRINTS" id="PR00081">
    <property type="entry name" value="GDHRDH"/>
</dbReference>
<evidence type="ECO:0000313" key="3">
    <source>
        <dbReference type="EMBL" id="ELZ12306.1"/>
    </source>
</evidence>
<proteinExistence type="inferred from homology"/>
<dbReference type="CDD" id="cd05344">
    <property type="entry name" value="BKR_like_SDR_like"/>
    <property type="match status" value="1"/>
</dbReference>
<dbReference type="SUPFAM" id="SSF51735">
    <property type="entry name" value="NAD(P)-binding Rossmann-fold domains"/>
    <property type="match status" value="1"/>
</dbReference>
<gene>
    <name evidence="3" type="ORF">C479_05843</name>
</gene>